<dbReference type="EMBL" id="CP072227">
    <property type="protein sequence ID" value="QUT46642.1"/>
    <property type="molecule type" value="Genomic_DNA"/>
</dbReference>
<feature type="transmembrane region" description="Helical" evidence="1">
    <location>
        <begin position="314"/>
        <end position="337"/>
    </location>
</feature>
<feature type="transmembrane region" description="Helical" evidence="1">
    <location>
        <begin position="344"/>
        <end position="366"/>
    </location>
</feature>
<dbReference type="EMBL" id="UFSX01000001">
    <property type="protein sequence ID" value="SUV29397.1"/>
    <property type="molecule type" value="Genomic_DNA"/>
</dbReference>
<dbReference type="KEGG" id="beg:INE88_03477"/>
<feature type="transmembrane region" description="Helical" evidence="1">
    <location>
        <begin position="392"/>
        <end position="414"/>
    </location>
</feature>
<feature type="transmembrane region" description="Helical" evidence="1">
    <location>
        <begin position="214"/>
        <end position="233"/>
    </location>
</feature>
<dbReference type="STRING" id="483216.BACEGG_02457"/>
<dbReference type="PANTHER" id="PTHR30354">
    <property type="entry name" value="GNT FAMILY GLUCONATE TRANSPORTER"/>
    <property type="match status" value="1"/>
</dbReference>
<evidence type="ECO:0000256" key="1">
    <source>
        <dbReference type="SAM" id="Phobius"/>
    </source>
</evidence>
<protein>
    <submittedName>
        <fullName evidence="3">H+/gluconate symporter and related permeases</fullName>
    </submittedName>
    <submittedName>
        <fullName evidence="2">High-affinity gluconate transporter</fullName>
    </submittedName>
</protein>
<feature type="transmembrane region" description="Helical" evidence="1">
    <location>
        <begin position="96"/>
        <end position="129"/>
    </location>
</feature>
<dbReference type="GeneID" id="93071290"/>
<evidence type="ECO:0000313" key="2">
    <source>
        <dbReference type="EMBL" id="QUT46642.1"/>
    </source>
</evidence>
<feature type="transmembrane region" description="Helical" evidence="1">
    <location>
        <begin position="51"/>
        <end position="75"/>
    </location>
</feature>
<dbReference type="OrthoDB" id="2136698at2"/>
<keyword evidence="1" id="KW-0812">Transmembrane</keyword>
<feature type="transmembrane region" description="Helical" evidence="1">
    <location>
        <begin position="174"/>
        <end position="193"/>
    </location>
</feature>
<reference evidence="2" key="2">
    <citation type="journal article" date="2021" name="PLoS Genet.">
        <title>Mobile Type VI secretion system loci of the gut Bacteroidales display extensive intra-ecosystem transfer, multi-species spread and geographical clustering.</title>
        <authorList>
            <person name="Garcia-Bayona L."/>
            <person name="Coyne M.J."/>
            <person name="Comstock L.E."/>
        </authorList>
    </citation>
    <scope>NUCLEOTIDE SEQUENCE</scope>
    <source>
        <strain evidence="2">CL11T00C20</strain>
    </source>
</reference>
<name>A0A380YLI2_9BACE</name>
<dbReference type="GO" id="GO:0015128">
    <property type="term" value="F:gluconate transmembrane transporter activity"/>
    <property type="evidence" value="ECO:0007669"/>
    <property type="project" value="InterPro"/>
</dbReference>
<feature type="transmembrane region" description="Helical" evidence="1">
    <location>
        <begin position="278"/>
        <end position="294"/>
    </location>
</feature>
<dbReference type="Proteomes" id="UP000254424">
    <property type="component" value="Unassembled WGS sequence"/>
</dbReference>
<accession>A0A380YLI2</accession>
<dbReference type="InterPro" id="IPR003474">
    <property type="entry name" value="Glcn_transporter"/>
</dbReference>
<dbReference type="GO" id="GO:0005886">
    <property type="term" value="C:plasma membrane"/>
    <property type="evidence" value="ECO:0007669"/>
    <property type="project" value="TreeGrafter"/>
</dbReference>
<dbReference type="AlphaFoldDB" id="A0A380YLI2"/>
<dbReference type="PANTHER" id="PTHR30354:SF23">
    <property type="entry name" value="GNTP FAMILY PERMEASE"/>
    <property type="match status" value="1"/>
</dbReference>
<proteinExistence type="predicted"/>
<reference evidence="3 4" key="1">
    <citation type="submission" date="2018-06" db="EMBL/GenBank/DDBJ databases">
        <authorList>
            <consortium name="Pathogen Informatics"/>
            <person name="Doyle S."/>
        </authorList>
    </citation>
    <scope>NUCLEOTIDE SEQUENCE [LARGE SCALE GENOMIC DNA]</scope>
    <source>
        <strain evidence="3 4">NCTC11155</strain>
    </source>
</reference>
<dbReference type="RefSeq" id="WP_004290778.1">
    <property type="nucleotide sequence ID" value="NZ_CABKNQ010000018.1"/>
</dbReference>
<evidence type="ECO:0000313" key="4">
    <source>
        <dbReference type="Proteomes" id="UP000254424"/>
    </source>
</evidence>
<gene>
    <name evidence="3" type="primary">gntP</name>
    <name evidence="2" type="ORF">INE88_03477</name>
    <name evidence="3" type="ORF">NCTC11155_01380</name>
</gene>
<feature type="transmembrane region" description="Helical" evidence="1">
    <location>
        <begin position="239"/>
        <end position="257"/>
    </location>
</feature>
<sequence>MNSALAAMLGLTLSIILIVKKVSPVYSLILGALIGGLLSGWGLQNTVTEMISGIMEISPAIIRILAAGVLTGMLVKTGAASTISETIIKKLGPKRIYLALALAAMLLTGIGVFIDVAVITIAPIALIAGSRLNLPKSKLLIAMIGGGKCGNIISPNPNTIIAAENFGASLPSVMAANIIPALIGLLFTVYVIVPLLPKNATLQPYKLPEEKEHLPSFLSSMVAPIVTVALLALRPLAGIAIDPLVALSAGGIAGIIATRNWHKTNECLSYGLEKMSSIAILLIGTGALAGIIKASDIKDILIHLLANWNDGGVIMAPLSGILMCAATASTTAGATIASASFAPSILGAGVAATWGAAMINAGATVLDHLPHGSFFHATGGAVGMGVKELLKLIVYETAIGLILTISSVFLYFIVI</sequence>
<dbReference type="Proteomes" id="UP000679226">
    <property type="component" value="Chromosome"/>
</dbReference>
<evidence type="ECO:0000313" key="3">
    <source>
        <dbReference type="EMBL" id="SUV29397.1"/>
    </source>
</evidence>
<organism evidence="3 4">
    <name type="scientific">Bacteroides eggerthii</name>
    <dbReference type="NCBI Taxonomy" id="28111"/>
    <lineage>
        <taxon>Bacteria</taxon>
        <taxon>Pseudomonadati</taxon>
        <taxon>Bacteroidota</taxon>
        <taxon>Bacteroidia</taxon>
        <taxon>Bacteroidales</taxon>
        <taxon>Bacteroidaceae</taxon>
        <taxon>Bacteroides</taxon>
    </lineage>
</organism>
<dbReference type="Pfam" id="PF02447">
    <property type="entry name" value="GntP_permease"/>
    <property type="match status" value="1"/>
</dbReference>
<keyword evidence="1" id="KW-1133">Transmembrane helix</keyword>
<keyword evidence="1" id="KW-0472">Membrane</keyword>